<name>A0ABS4K8C4_9CLOT</name>
<dbReference type="PANTHER" id="PTHR42967:SF1">
    <property type="entry name" value="MBL FOLD METALLO-HYDROLASE"/>
    <property type="match status" value="1"/>
</dbReference>
<keyword evidence="2" id="KW-1185">Reference proteome</keyword>
<evidence type="ECO:0000313" key="1">
    <source>
        <dbReference type="EMBL" id="MBP2024022.1"/>
    </source>
</evidence>
<dbReference type="RefSeq" id="WP_021283976.1">
    <property type="nucleotide sequence ID" value="NZ_JAGGLL010000046.1"/>
</dbReference>
<proteinExistence type="predicted"/>
<dbReference type="InterPro" id="IPR036866">
    <property type="entry name" value="RibonucZ/Hydroxyglut_hydro"/>
</dbReference>
<reference evidence="1 2" key="1">
    <citation type="submission" date="2021-03" db="EMBL/GenBank/DDBJ databases">
        <title>Genomic Encyclopedia of Type Strains, Phase IV (KMG-IV): sequencing the most valuable type-strain genomes for metagenomic binning, comparative biology and taxonomic classification.</title>
        <authorList>
            <person name="Goeker M."/>
        </authorList>
    </citation>
    <scope>NUCLEOTIDE SEQUENCE [LARGE SCALE GENOMIC DNA]</scope>
    <source>
        <strain evidence="1 2">DSM 28650</strain>
    </source>
</reference>
<accession>A0ABS4K8C4</accession>
<evidence type="ECO:0000313" key="2">
    <source>
        <dbReference type="Proteomes" id="UP001519308"/>
    </source>
</evidence>
<dbReference type="EMBL" id="JAGGLL010000046">
    <property type="protein sequence ID" value="MBP2024022.1"/>
    <property type="molecule type" value="Genomic_DNA"/>
</dbReference>
<comment type="caution">
    <text evidence="1">The sequence shown here is derived from an EMBL/GenBank/DDBJ whole genome shotgun (WGS) entry which is preliminary data.</text>
</comment>
<protein>
    <submittedName>
        <fullName evidence="1">L-ascorbate metabolism protein UlaG (Beta-lactamase superfamily)</fullName>
    </submittedName>
</protein>
<dbReference type="SUPFAM" id="SSF56281">
    <property type="entry name" value="Metallo-hydrolase/oxidoreductase"/>
    <property type="match status" value="1"/>
</dbReference>
<dbReference type="Pfam" id="PF13483">
    <property type="entry name" value="Lactamase_B_3"/>
    <property type="match status" value="1"/>
</dbReference>
<dbReference type="Gene3D" id="3.60.15.10">
    <property type="entry name" value="Ribonuclease Z/Hydroxyacylglutathione hydrolase-like"/>
    <property type="match status" value="1"/>
</dbReference>
<gene>
    <name evidence="1" type="ORF">J2Z44_003872</name>
</gene>
<dbReference type="PANTHER" id="PTHR42967">
    <property type="entry name" value="METAL DEPENDENT HYDROLASE"/>
    <property type="match status" value="1"/>
</dbReference>
<sequence>MKITWLGHASFLLEDSKGRKLLTDPFDSTVGYSLYKGSADVITISHQHFDHNFIQNINPGTKVIDKVGFFNECDITIQGIPSYHDKNKGAKRGENIIFIIEMEGYKFCHLGDLGHILEEKDIDLIGEVDVLFIPVGGNYTINGEEASKVAKSIESKLIIPMHYKTPQLSFDLDGVETFLTFMKNGERVNSNTLEINEDIITGKNNIKIFTIN</sequence>
<organism evidence="1 2">
    <name type="scientific">Clostridium punense</name>
    <dbReference type="NCBI Taxonomy" id="1054297"/>
    <lineage>
        <taxon>Bacteria</taxon>
        <taxon>Bacillati</taxon>
        <taxon>Bacillota</taxon>
        <taxon>Clostridia</taxon>
        <taxon>Eubacteriales</taxon>
        <taxon>Clostridiaceae</taxon>
        <taxon>Clostridium</taxon>
    </lineage>
</organism>
<dbReference type="Proteomes" id="UP001519308">
    <property type="component" value="Unassembled WGS sequence"/>
</dbReference>